<gene>
    <name evidence="1" type="ORF">LPT13_08935</name>
</gene>
<dbReference type="Proteomes" id="UP001430755">
    <property type="component" value="Unassembled WGS sequence"/>
</dbReference>
<accession>A0ABS9WIW2</accession>
<evidence type="ECO:0008006" key="3">
    <source>
        <dbReference type="Google" id="ProtNLM"/>
    </source>
</evidence>
<protein>
    <recommendedName>
        <fullName evidence="3">Zinc ribbon domain-containing protein</fullName>
    </recommendedName>
</protein>
<evidence type="ECO:0000313" key="2">
    <source>
        <dbReference type="Proteomes" id="UP001430755"/>
    </source>
</evidence>
<name>A0ABS9WIW2_9ACTN</name>
<sequence>MCYPCTHCNKCGAYSARAKFVCADCGADVPPGTAGCPACGGKKLKAVKLEPAPPTPVGNEG</sequence>
<evidence type="ECO:0000313" key="1">
    <source>
        <dbReference type="EMBL" id="MCI2242475.1"/>
    </source>
</evidence>
<dbReference type="RefSeq" id="WP_242165780.1">
    <property type="nucleotide sequence ID" value="NZ_JAJMLW010000003.1"/>
</dbReference>
<reference evidence="1" key="1">
    <citation type="submission" date="2021-11" db="EMBL/GenBank/DDBJ databases">
        <title>A Novel Adlercreutzia Species, isolated from a Allomyrina dichotoma larva feces.</title>
        <authorList>
            <person name="Suh M.K."/>
        </authorList>
    </citation>
    <scope>NUCLEOTIDE SEQUENCE</scope>
    <source>
        <strain evidence="1">JBNU-10</strain>
    </source>
</reference>
<organism evidence="1 2">
    <name type="scientific">Adlercreutzia faecimuris</name>
    <dbReference type="NCBI Taxonomy" id="2897341"/>
    <lineage>
        <taxon>Bacteria</taxon>
        <taxon>Bacillati</taxon>
        <taxon>Actinomycetota</taxon>
        <taxon>Coriobacteriia</taxon>
        <taxon>Eggerthellales</taxon>
        <taxon>Eggerthellaceae</taxon>
        <taxon>Adlercreutzia</taxon>
    </lineage>
</organism>
<comment type="caution">
    <text evidence="1">The sequence shown here is derived from an EMBL/GenBank/DDBJ whole genome shotgun (WGS) entry which is preliminary data.</text>
</comment>
<dbReference type="EMBL" id="JAJMLW010000003">
    <property type="protein sequence ID" value="MCI2242475.1"/>
    <property type="molecule type" value="Genomic_DNA"/>
</dbReference>
<proteinExistence type="predicted"/>
<keyword evidence="2" id="KW-1185">Reference proteome</keyword>